<gene>
    <name evidence="5" type="ORF">N0F65_001617</name>
</gene>
<evidence type="ECO:0000259" key="4">
    <source>
        <dbReference type="PROSITE" id="PS51634"/>
    </source>
</evidence>
<dbReference type="PANTHER" id="PTHR12446">
    <property type="entry name" value="TESMIN/TSO1-RELATED"/>
    <property type="match status" value="1"/>
</dbReference>
<accession>A0AAV2YC71</accession>
<reference evidence="5" key="2">
    <citation type="journal article" date="2023" name="Microbiol Resour">
        <title>Decontamination and Annotation of the Draft Genome Sequence of the Oomycete Lagenidium giganteum ARSEF 373.</title>
        <authorList>
            <person name="Morgan W.R."/>
            <person name="Tartar A."/>
        </authorList>
    </citation>
    <scope>NUCLEOTIDE SEQUENCE</scope>
    <source>
        <strain evidence="5">ARSEF 373</strain>
    </source>
</reference>
<comment type="subcellular location">
    <subcellularLocation>
        <location evidence="1">Nucleus</location>
    </subcellularLocation>
</comment>
<evidence type="ECO:0000313" key="6">
    <source>
        <dbReference type="Proteomes" id="UP001146120"/>
    </source>
</evidence>
<name>A0AAV2YC71_9STRA</name>
<evidence type="ECO:0000256" key="3">
    <source>
        <dbReference type="ARBA" id="ARBA00023242"/>
    </source>
</evidence>
<dbReference type="InterPro" id="IPR005172">
    <property type="entry name" value="CRC"/>
</dbReference>
<reference evidence="5" key="1">
    <citation type="submission" date="2022-11" db="EMBL/GenBank/DDBJ databases">
        <authorList>
            <person name="Morgan W.R."/>
            <person name="Tartar A."/>
        </authorList>
    </citation>
    <scope>NUCLEOTIDE SEQUENCE</scope>
    <source>
        <strain evidence="5">ARSEF 373</strain>
    </source>
</reference>
<dbReference type="EMBL" id="DAKRPA010000406">
    <property type="protein sequence ID" value="DAZ92657.1"/>
    <property type="molecule type" value="Genomic_DNA"/>
</dbReference>
<feature type="domain" description="CRC" evidence="4">
    <location>
        <begin position="97"/>
        <end position="220"/>
    </location>
</feature>
<protein>
    <recommendedName>
        <fullName evidence="4">CRC domain-containing protein</fullName>
    </recommendedName>
</protein>
<dbReference type="InterPro" id="IPR028307">
    <property type="entry name" value="Lin-54_fam"/>
</dbReference>
<dbReference type="SMART" id="SM01114">
    <property type="entry name" value="CXC"/>
    <property type="match status" value="2"/>
</dbReference>
<keyword evidence="6" id="KW-1185">Reference proteome</keyword>
<evidence type="ECO:0000256" key="2">
    <source>
        <dbReference type="ARBA" id="ARBA00007267"/>
    </source>
</evidence>
<dbReference type="GO" id="GO:0006355">
    <property type="term" value="P:regulation of DNA-templated transcription"/>
    <property type="evidence" value="ECO:0007669"/>
    <property type="project" value="TreeGrafter"/>
</dbReference>
<dbReference type="Proteomes" id="UP001146120">
    <property type="component" value="Unassembled WGS sequence"/>
</dbReference>
<dbReference type="GO" id="GO:0005634">
    <property type="term" value="C:nucleus"/>
    <property type="evidence" value="ECO:0007669"/>
    <property type="project" value="UniProtKB-SubCell"/>
</dbReference>
<proteinExistence type="inferred from homology"/>
<dbReference type="PANTHER" id="PTHR12446:SF34">
    <property type="entry name" value="PROTEIN LIN-54 HOMOLOG"/>
    <property type="match status" value="1"/>
</dbReference>
<dbReference type="Pfam" id="PF03638">
    <property type="entry name" value="TCR"/>
    <property type="match status" value="2"/>
</dbReference>
<dbReference type="AlphaFoldDB" id="A0AAV2YC71"/>
<evidence type="ECO:0000313" key="5">
    <source>
        <dbReference type="EMBL" id="DAZ92657.1"/>
    </source>
</evidence>
<dbReference type="InterPro" id="IPR033467">
    <property type="entry name" value="Tesmin/TSO1-like_CXC"/>
</dbReference>
<evidence type="ECO:0000256" key="1">
    <source>
        <dbReference type="ARBA" id="ARBA00004123"/>
    </source>
</evidence>
<dbReference type="PROSITE" id="PS51634">
    <property type="entry name" value="CRC"/>
    <property type="match status" value="1"/>
</dbReference>
<comment type="caution">
    <text evidence="5">The sequence shown here is derived from an EMBL/GenBank/DDBJ whole genome shotgun (WGS) entry which is preliminary data.</text>
</comment>
<sequence>MLLYLLERKYGAYAAPVALEELEEAHILDAVYRGNRRAEQDSTSAAAAGASTLHVRGPNAAAADTGTSEAEERERDLRRQRILYRHAVQIQENSVSSTTSCGCKTGCLKMYCVCFSSRGFCHPDCSCEDCKNTRINKDQRLTAIQSYLANDRRAFSFASQVRVTSKSGFLHLLPQKSSTVVLRGCRCKKSKCLKKYCECYQNGIPCTSHCRCVDCSNHADASVHPNAAGQATSQTTAASSSSTLFHAVQVSVTKKPRTNLVQRSVRMRL</sequence>
<organism evidence="5 6">
    <name type="scientific">Lagenidium giganteum</name>
    <dbReference type="NCBI Taxonomy" id="4803"/>
    <lineage>
        <taxon>Eukaryota</taxon>
        <taxon>Sar</taxon>
        <taxon>Stramenopiles</taxon>
        <taxon>Oomycota</taxon>
        <taxon>Peronosporomycetes</taxon>
        <taxon>Pythiales</taxon>
        <taxon>Pythiaceae</taxon>
    </lineage>
</organism>
<keyword evidence="3" id="KW-0539">Nucleus</keyword>
<comment type="similarity">
    <text evidence="2">Belongs to the lin-54 family.</text>
</comment>